<evidence type="ECO:0000313" key="2">
    <source>
        <dbReference type="EMBL" id="OAG09303.1"/>
    </source>
</evidence>
<feature type="compositionally biased region" description="Polar residues" evidence="1">
    <location>
        <begin position="271"/>
        <end position="293"/>
    </location>
</feature>
<feature type="region of interest" description="Disordered" evidence="1">
    <location>
        <begin position="77"/>
        <end position="113"/>
    </location>
</feature>
<reference evidence="2 3" key="1">
    <citation type="submission" date="2016-05" db="EMBL/GenBank/DDBJ databases">
        <title>Comparative analysis of secretome profiles of manganese(II)-oxidizing ascomycete fungi.</title>
        <authorList>
            <consortium name="DOE Joint Genome Institute"/>
            <person name="Zeiner C.A."/>
            <person name="Purvine S.O."/>
            <person name="Zink E.M."/>
            <person name="Wu S."/>
            <person name="Pasa-Tolic L."/>
            <person name="Chaput D.L."/>
            <person name="Haridas S."/>
            <person name="Grigoriev I.V."/>
            <person name="Santelli C.M."/>
            <person name="Hansel C.M."/>
        </authorList>
    </citation>
    <scope>NUCLEOTIDE SEQUENCE [LARGE SCALE GENOMIC DNA]</scope>
    <source>
        <strain evidence="2 3">AP3s5-JAC2a</strain>
    </source>
</reference>
<organism evidence="2 3">
    <name type="scientific">Paraphaeosphaeria sporulosa</name>
    <dbReference type="NCBI Taxonomy" id="1460663"/>
    <lineage>
        <taxon>Eukaryota</taxon>
        <taxon>Fungi</taxon>
        <taxon>Dikarya</taxon>
        <taxon>Ascomycota</taxon>
        <taxon>Pezizomycotina</taxon>
        <taxon>Dothideomycetes</taxon>
        <taxon>Pleosporomycetidae</taxon>
        <taxon>Pleosporales</taxon>
        <taxon>Massarineae</taxon>
        <taxon>Didymosphaeriaceae</taxon>
        <taxon>Paraphaeosphaeria</taxon>
    </lineage>
</organism>
<feature type="region of interest" description="Disordered" evidence="1">
    <location>
        <begin position="600"/>
        <end position="633"/>
    </location>
</feature>
<keyword evidence="3" id="KW-1185">Reference proteome</keyword>
<dbReference type="GeneID" id="28769727"/>
<feature type="region of interest" description="Disordered" evidence="1">
    <location>
        <begin position="714"/>
        <end position="758"/>
    </location>
</feature>
<feature type="region of interest" description="Disordered" evidence="1">
    <location>
        <begin position="314"/>
        <end position="333"/>
    </location>
</feature>
<feature type="compositionally biased region" description="Polar residues" evidence="1">
    <location>
        <begin position="78"/>
        <end position="113"/>
    </location>
</feature>
<protein>
    <submittedName>
        <fullName evidence="2">Uncharacterized protein</fullName>
    </submittedName>
</protein>
<sequence length="845" mass="92589">MAAALECFYQHSDSPVYPSLENNQDLFSGFTGPRLGPTPTLVSPFETPDGSDMTDVDTRSEGSVYGNMKIEGRENVVEETSGNHSTASRSFHRSATSDNVDTGSSADASQVTGAQDKSLGVNAVTSNHNVNKGAIGGAIVTTLLLNSEETLDSSRSYVKEPVNGSIESRSLDDCEPTEPSYDSVPGIDSQFNNQNEVLASGESVEFKDVAKKQDPMVEEDSAGEDAVVRTSLQTTTSLLGKTPRSGEFYGDMDGHHQNARHAYESRTTLEPSAETMTPSQGIHASKYSPTAPQHNRMPHAGPFVQRFEHLPRAPRRMQFGNQPQHDRTDPRDDPRMVQAQLRKVEQTLDDERKAHKVELDRTEGRARDRYEKALQQITSEILGQRAALIQQTVHLKEYELSLNTREALNRKIEHLLAVGQKQSAGAEADAQDLDTFINVNEEIVREKVIYEIRRHDRQVDAQLAIKREKLNHREATIDMREKAYSTMYKTQVADKLQLDIRAELEQAILARESSEYERGLAKGKALGHAEGNEELRQLWYDKGFAACHNMIDRMKRFQAGLLAHDSPELSFLFDQSHPDNPFLRGLQIGRRDVAASLKPSSALDGAADQTTRVQPGAGFPASARDSQPPGLAARHDYTTANGNADDMPELSHPYAHLSGRTNSQEIGLENGVSDARSAPEHYGGPDRGLPNVFGMSSKSDPHAFAYTNGNDNIGTNGHTNGANGCRPPPNALQNGVDLYSTPASRADLSPQADPSFGVPMYGPRRAPRLLYPSLYSQPPQTPTTNGAVTNVTAPTGDCGTSSAGRPHVNVPTFLSGKRLLTYGRVEGEDERVHKADTQVDLIDLY</sequence>
<dbReference type="AlphaFoldDB" id="A0A177CP55"/>
<feature type="region of interest" description="Disordered" evidence="1">
    <location>
        <begin position="271"/>
        <end position="299"/>
    </location>
</feature>
<dbReference type="OrthoDB" id="3794025at2759"/>
<accession>A0A177CP55</accession>
<dbReference type="EMBL" id="KV441549">
    <property type="protein sequence ID" value="OAG09303.1"/>
    <property type="molecule type" value="Genomic_DNA"/>
</dbReference>
<dbReference type="InParanoid" id="A0A177CP55"/>
<gene>
    <name evidence="2" type="ORF">CC84DRAFT_433632</name>
</gene>
<feature type="compositionally biased region" description="Basic and acidic residues" evidence="1">
    <location>
        <begin position="324"/>
        <end position="333"/>
    </location>
</feature>
<dbReference type="Proteomes" id="UP000077069">
    <property type="component" value="Unassembled WGS sequence"/>
</dbReference>
<evidence type="ECO:0000256" key="1">
    <source>
        <dbReference type="SAM" id="MobiDB-lite"/>
    </source>
</evidence>
<evidence type="ECO:0000313" key="3">
    <source>
        <dbReference type="Proteomes" id="UP000077069"/>
    </source>
</evidence>
<proteinExistence type="predicted"/>
<name>A0A177CP55_9PLEO</name>
<dbReference type="RefSeq" id="XP_018039668.1">
    <property type="nucleotide sequence ID" value="XM_018186241.1"/>
</dbReference>